<accession>A0A8J5FP98</accession>
<evidence type="ECO:0000313" key="10">
    <source>
        <dbReference type="EMBL" id="KAG6483849.1"/>
    </source>
</evidence>
<dbReference type="InterPro" id="IPR009009">
    <property type="entry name" value="RlpA-like_DPBB"/>
</dbReference>
<keyword evidence="4" id="KW-0732">Signal</keyword>
<dbReference type="SUPFAM" id="SSF49590">
    <property type="entry name" value="PHL pollen allergen"/>
    <property type="match status" value="1"/>
</dbReference>
<dbReference type="PRINTS" id="PR01226">
    <property type="entry name" value="EXPANSIN"/>
</dbReference>
<feature type="domain" description="Expansin-like CBD" evidence="9">
    <location>
        <begin position="186"/>
        <end position="269"/>
    </location>
</feature>
<dbReference type="InterPro" id="IPR007117">
    <property type="entry name" value="Expansin_CBD"/>
</dbReference>
<evidence type="ECO:0000256" key="4">
    <source>
        <dbReference type="ARBA" id="ARBA00022729"/>
    </source>
</evidence>
<dbReference type="InterPro" id="IPR007112">
    <property type="entry name" value="Expansin/allergen_DPBB_dom"/>
</dbReference>
<evidence type="ECO:0000256" key="6">
    <source>
        <dbReference type="RuleBase" id="RU365023"/>
    </source>
</evidence>
<comment type="subcellular location">
    <subcellularLocation>
        <location evidence="6">Secreted</location>
        <location evidence="6">Cell wall</location>
    </subcellularLocation>
    <subcellularLocation>
        <location evidence="6">Membrane</location>
        <topology evidence="6">Peripheral membrane protein</topology>
    </subcellularLocation>
</comment>
<keyword evidence="3 6" id="KW-0964">Secreted</keyword>
<dbReference type="Pfam" id="PF01357">
    <property type="entry name" value="Expansin_C"/>
    <property type="match status" value="1"/>
</dbReference>
<evidence type="ECO:0000256" key="2">
    <source>
        <dbReference type="ARBA" id="ARBA00022512"/>
    </source>
</evidence>
<comment type="caution">
    <text evidence="10">The sequence shown here is derived from an EMBL/GenBank/DDBJ whole genome shotgun (WGS) entry which is preliminary data.</text>
</comment>
<dbReference type="SMART" id="SM00837">
    <property type="entry name" value="DPBB_1"/>
    <property type="match status" value="1"/>
</dbReference>
<dbReference type="InterPro" id="IPR002963">
    <property type="entry name" value="Expansin"/>
</dbReference>
<proteinExistence type="inferred from homology"/>
<reference evidence="10 11" key="1">
    <citation type="submission" date="2020-08" db="EMBL/GenBank/DDBJ databases">
        <title>Plant Genome Project.</title>
        <authorList>
            <person name="Zhang R.-G."/>
        </authorList>
    </citation>
    <scope>NUCLEOTIDE SEQUENCE [LARGE SCALE GENOMIC DNA]</scope>
    <source>
        <tissue evidence="10">Rhizome</tissue>
    </source>
</reference>
<gene>
    <name evidence="10" type="ORF">ZIOFF_060549</name>
</gene>
<dbReference type="PRINTS" id="PR01225">
    <property type="entry name" value="EXPANSNFAMLY"/>
</dbReference>
<evidence type="ECO:0000259" key="9">
    <source>
        <dbReference type="PROSITE" id="PS50843"/>
    </source>
</evidence>
<evidence type="ECO:0000256" key="1">
    <source>
        <dbReference type="ARBA" id="ARBA00005392"/>
    </source>
</evidence>
<dbReference type="InterPro" id="IPR036749">
    <property type="entry name" value="Expansin_CBD_sf"/>
</dbReference>
<dbReference type="GO" id="GO:0016020">
    <property type="term" value="C:membrane"/>
    <property type="evidence" value="ECO:0007669"/>
    <property type="project" value="UniProtKB-SubCell"/>
</dbReference>
<dbReference type="AlphaFoldDB" id="A0A8J5FP98"/>
<dbReference type="Gene3D" id="2.60.40.760">
    <property type="entry name" value="Expansin, cellulose-binding-like domain"/>
    <property type="match status" value="1"/>
</dbReference>
<keyword evidence="6" id="KW-0961">Cell wall biogenesis/degradation</keyword>
<dbReference type="InterPro" id="IPR007118">
    <property type="entry name" value="Expan_Lol_pI"/>
</dbReference>
<keyword evidence="7" id="KW-0812">Transmembrane</keyword>
<dbReference type="Gene3D" id="2.40.40.10">
    <property type="entry name" value="RlpA-like domain"/>
    <property type="match status" value="1"/>
</dbReference>
<dbReference type="GO" id="GO:0005576">
    <property type="term" value="C:extracellular region"/>
    <property type="evidence" value="ECO:0007669"/>
    <property type="project" value="InterPro"/>
</dbReference>
<dbReference type="CDD" id="cd22274">
    <property type="entry name" value="DPBB_EXPA_N"/>
    <property type="match status" value="1"/>
</dbReference>
<dbReference type="PROSITE" id="PS50843">
    <property type="entry name" value="EXPANSIN_CBD"/>
    <property type="match status" value="1"/>
</dbReference>
<evidence type="ECO:0000256" key="3">
    <source>
        <dbReference type="ARBA" id="ARBA00022525"/>
    </source>
</evidence>
<dbReference type="SUPFAM" id="SSF50685">
    <property type="entry name" value="Barwin-like endoglucanases"/>
    <property type="match status" value="1"/>
</dbReference>
<feature type="transmembrane region" description="Helical" evidence="7">
    <location>
        <begin position="21"/>
        <end position="46"/>
    </location>
</feature>
<protein>
    <recommendedName>
        <fullName evidence="6">Expansin</fullName>
    </recommendedName>
</protein>
<dbReference type="PANTHER" id="PTHR31867">
    <property type="entry name" value="EXPANSIN-A15"/>
    <property type="match status" value="1"/>
</dbReference>
<dbReference type="EMBL" id="JACMSC010000016">
    <property type="protein sequence ID" value="KAG6483849.1"/>
    <property type="molecule type" value="Genomic_DNA"/>
</dbReference>
<dbReference type="InterPro" id="IPR036908">
    <property type="entry name" value="RlpA-like_sf"/>
</dbReference>
<keyword evidence="5 7" id="KW-0472">Membrane</keyword>
<evidence type="ECO:0000313" key="11">
    <source>
        <dbReference type="Proteomes" id="UP000734854"/>
    </source>
</evidence>
<name>A0A8J5FP98_ZINOF</name>
<comment type="similarity">
    <text evidence="1 6">Belongs to the expansin family. Expansin A subfamily.</text>
</comment>
<dbReference type="Pfam" id="PF03330">
    <property type="entry name" value="DPBB_1"/>
    <property type="match status" value="1"/>
</dbReference>
<evidence type="ECO:0000256" key="7">
    <source>
        <dbReference type="SAM" id="Phobius"/>
    </source>
</evidence>
<keyword evidence="7" id="KW-1133">Transmembrane helix</keyword>
<dbReference type="GO" id="GO:0009664">
    <property type="term" value="P:plant-type cell wall organization"/>
    <property type="evidence" value="ECO:0007669"/>
    <property type="project" value="InterPro"/>
</dbReference>
<organism evidence="10 11">
    <name type="scientific">Zingiber officinale</name>
    <name type="common">Ginger</name>
    <name type="synonym">Amomum zingiber</name>
    <dbReference type="NCBI Taxonomy" id="94328"/>
    <lineage>
        <taxon>Eukaryota</taxon>
        <taxon>Viridiplantae</taxon>
        <taxon>Streptophyta</taxon>
        <taxon>Embryophyta</taxon>
        <taxon>Tracheophyta</taxon>
        <taxon>Spermatophyta</taxon>
        <taxon>Magnoliopsida</taxon>
        <taxon>Liliopsida</taxon>
        <taxon>Zingiberales</taxon>
        <taxon>Zingiberaceae</taxon>
        <taxon>Zingiber</taxon>
    </lineage>
</organism>
<dbReference type="PROSITE" id="PS50842">
    <property type="entry name" value="EXPANSIN_EG45"/>
    <property type="match status" value="1"/>
</dbReference>
<evidence type="ECO:0000259" key="8">
    <source>
        <dbReference type="PROSITE" id="PS50842"/>
    </source>
</evidence>
<feature type="domain" description="Expansin-like EG45" evidence="8">
    <location>
        <begin position="64"/>
        <end position="176"/>
    </location>
</feature>
<keyword evidence="11" id="KW-1185">Reference proteome</keyword>
<keyword evidence="2 6" id="KW-0134">Cell wall</keyword>
<evidence type="ECO:0000256" key="5">
    <source>
        <dbReference type="ARBA" id="ARBA00023136"/>
    </source>
</evidence>
<comment type="function">
    <text evidence="6">Causes loosening and extension of plant cell walls by disrupting non-covalent bonding between cellulose microfibrils and matrix glucans. No enzymatic activity has been found.</text>
</comment>
<sequence>MEAESKQISGGKEKMAMGTAMSAVAVGVVISVVALVASTAVASGGWQIADATFYGDMSGRATMGGDCGYSDLFAQGYGLANTAVSGVLFNNYETCGACYEVRCFNDTRRCRPGSSIMVTVTSLCPPDPKLPGGGLCQPPRKHFDMSEAMYTRIATTPYAGSIPIQFRRVACVKDGGIKFQIKGNPWWILVLVYNVGGSGDVASVAVRGSSGSGAWTPMEREWGQNWQITKTPELMGQALSFQVTTGDGRVVQSEDVAPAHWQFGQIFEGGQF</sequence>
<dbReference type="Proteomes" id="UP000734854">
    <property type="component" value="Unassembled WGS sequence"/>
</dbReference>